<keyword evidence="3" id="KW-0964">Secreted</keyword>
<feature type="compositionally biased region" description="Basic and acidic residues" evidence="6">
    <location>
        <begin position="426"/>
        <end position="437"/>
    </location>
</feature>
<dbReference type="GO" id="GO:0016791">
    <property type="term" value="F:phosphatase activity"/>
    <property type="evidence" value="ECO:0007669"/>
    <property type="project" value="InterPro"/>
</dbReference>
<evidence type="ECO:0000256" key="2">
    <source>
        <dbReference type="ARBA" id="ARBA00009007"/>
    </source>
</evidence>
<feature type="compositionally biased region" description="Low complexity" evidence="6">
    <location>
        <begin position="233"/>
        <end position="242"/>
    </location>
</feature>
<dbReference type="Proteomes" id="UP000500857">
    <property type="component" value="Chromosome"/>
</dbReference>
<feature type="compositionally biased region" description="Polar residues" evidence="6">
    <location>
        <begin position="218"/>
        <end position="232"/>
    </location>
</feature>
<feature type="compositionally biased region" description="Polar residues" evidence="6">
    <location>
        <begin position="197"/>
        <end position="206"/>
    </location>
</feature>
<dbReference type="InterPro" id="IPR008108">
    <property type="entry name" value="IpgD/SopB"/>
</dbReference>
<reference evidence="7 8" key="1">
    <citation type="submission" date="2020-04" db="EMBL/GenBank/DDBJ databases">
        <authorList>
            <person name="Basu S."/>
            <person name="Maruthanayagam V."/>
            <person name="Chakraborty S."/>
            <person name="Pramanik A."/>
            <person name="Mukherjee J."/>
            <person name="Brink B."/>
        </authorList>
    </citation>
    <scope>NUCLEOTIDE SEQUENCE [LARGE SCALE GENOMIC DNA]</scope>
    <source>
        <strain evidence="7 8">AP17</strain>
    </source>
</reference>
<feature type="region of interest" description="Disordered" evidence="6">
    <location>
        <begin position="410"/>
        <end position="437"/>
    </location>
</feature>
<feature type="region of interest" description="Disordered" evidence="6">
    <location>
        <begin position="1"/>
        <end position="242"/>
    </location>
</feature>
<feature type="compositionally biased region" description="Polar residues" evidence="6">
    <location>
        <begin position="412"/>
        <end position="424"/>
    </location>
</feature>
<dbReference type="GO" id="GO:0005576">
    <property type="term" value="C:extracellular region"/>
    <property type="evidence" value="ECO:0007669"/>
    <property type="project" value="UniProtKB-SubCell"/>
</dbReference>
<feature type="compositionally biased region" description="Basic and acidic residues" evidence="6">
    <location>
        <begin position="1"/>
        <end position="10"/>
    </location>
</feature>
<dbReference type="EMBL" id="CP051167">
    <property type="protein sequence ID" value="QIZ72269.1"/>
    <property type="molecule type" value="Genomic_DNA"/>
</dbReference>
<feature type="compositionally biased region" description="Polar residues" evidence="6">
    <location>
        <begin position="37"/>
        <end position="53"/>
    </location>
</feature>
<feature type="compositionally biased region" description="Low complexity" evidence="6">
    <location>
        <begin position="171"/>
        <end position="184"/>
    </location>
</feature>
<evidence type="ECO:0000256" key="5">
    <source>
        <dbReference type="ARBA" id="ARBA00023026"/>
    </source>
</evidence>
<sequence>MGNRQFDRKPTSKKFSATPIASPLQMRPFAAPPQPSETPQLQPQPEGQKTASYNFADISIFDPHTSPPPSPSWNSSPLLQPKSEAPLITPPTSVEPKLAIRPNHKYEQEADASSSVPRKIDGEGETLVQRVNENEDKSGEKETGDLSTRSSTTATGSRGGPPNRPLPPIPGSSSTTATTSRGGPPNRPLPPIPGSSSTTATGSQNRAIPRTTRPRSGFTPTRTQKTITNRPQTASRSNNNAINNTNAARQNQAPGNPSPNTLTSDALLEGASRWFNVAEQLAWNFLNGEEINQIRIKFNSKQEEIKNKIETNKPDIFEELKQGKGALKEYLDKELPDWLSLCIFNALKALNSQSEITWGEIRTQLKDLYIQNLNKEVEWKTISKSMQIGGETYTSSFTPLNQEFDSQHFESYGSTGLSSMSPRLTENPEKDTEPERNRTTNAWYTEFKAENSDEALFSAFRSGVLEDYGIKDPKKRREANKEKAAQLLTAIAIKYLSKKTNDELKNANYKVSIPLVTTALLTPVATDKGADEAGKLDRHIQALKDANNEFRNNRRKINVNHCLHPISVEFNIIAFNYGVNQNAKFGKYTQWRKLNSESLDRLKEAKKEAVRDMEFEQKNLMRYISGAQTKLSLIQKGNINEDPQICSDLIKTSSQQFTKIEKDIKKIEQLWQRIQKRGKLGGGDVDYEMPALISNLAFLIGSMVHYNCKSGKDRTGMADVETKFLAYQMEDRAKKGDRQLVPHYTDSLSKEDKKALKTMVFESGNLEVQKYNTGFAGYKVKTPNLAKRLGEDVLNQARGLAADYTDVKQMYPPNWEAK</sequence>
<evidence type="ECO:0000313" key="8">
    <source>
        <dbReference type="Proteomes" id="UP000500857"/>
    </source>
</evidence>
<protein>
    <submittedName>
        <fullName evidence="7">Uncharacterized protein</fullName>
    </submittedName>
</protein>
<comment type="subcellular location">
    <subcellularLocation>
        <location evidence="1">Secreted</location>
    </subcellularLocation>
</comment>
<dbReference type="KEGG" id="oxy:HCG48_18215"/>
<keyword evidence="8" id="KW-1185">Reference proteome</keyword>
<accession>A0A6H1U3S1</accession>
<evidence type="ECO:0000256" key="6">
    <source>
        <dbReference type="SAM" id="MobiDB-lite"/>
    </source>
</evidence>
<feature type="compositionally biased region" description="Low complexity" evidence="6">
    <location>
        <begin position="147"/>
        <end position="156"/>
    </location>
</feature>
<keyword evidence="5" id="KW-0843">Virulence</keyword>
<keyword evidence="4" id="KW-0378">Hydrolase</keyword>
<proteinExistence type="inferred from homology"/>
<evidence type="ECO:0000256" key="1">
    <source>
        <dbReference type="ARBA" id="ARBA00004613"/>
    </source>
</evidence>
<dbReference type="RefSeq" id="WP_168570418.1">
    <property type="nucleotide sequence ID" value="NZ_CP051167.1"/>
</dbReference>
<dbReference type="Pfam" id="PF05925">
    <property type="entry name" value="IpgD"/>
    <property type="match status" value="2"/>
</dbReference>
<evidence type="ECO:0000313" key="7">
    <source>
        <dbReference type="EMBL" id="QIZ72269.1"/>
    </source>
</evidence>
<dbReference type="AlphaFoldDB" id="A0A6H1U3S1"/>
<evidence type="ECO:0000256" key="4">
    <source>
        <dbReference type="ARBA" id="ARBA00022801"/>
    </source>
</evidence>
<evidence type="ECO:0000256" key="3">
    <source>
        <dbReference type="ARBA" id="ARBA00022525"/>
    </source>
</evidence>
<organism evidence="7 8">
    <name type="scientific">Oxynema aestuarii AP17</name>
    <dbReference type="NCBI Taxonomy" id="2064643"/>
    <lineage>
        <taxon>Bacteria</taxon>
        <taxon>Bacillati</taxon>
        <taxon>Cyanobacteriota</taxon>
        <taxon>Cyanophyceae</taxon>
        <taxon>Oscillatoriophycideae</taxon>
        <taxon>Oscillatoriales</taxon>
        <taxon>Oscillatoriaceae</taxon>
        <taxon>Oxynema</taxon>
        <taxon>Oxynema aestuarii</taxon>
    </lineage>
</organism>
<gene>
    <name evidence="7" type="ORF">HCG48_18215</name>
</gene>
<feature type="compositionally biased region" description="Basic and acidic residues" evidence="6">
    <location>
        <begin position="132"/>
        <end position="144"/>
    </location>
</feature>
<comment type="similarity">
    <text evidence="2">Belongs to the phosphatase IpgD/SopB family.</text>
</comment>
<name>A0A6H1U3S1_9CYAN</name>